<dbReference type="STRING" id="762967.HMPREF9440_00119"/>
<keyword evidence="2" id="KW-1185">Reference proteome</keyword>
<sequence length="70" mass="7574">MALTTPAGALRARPAFLLALFRQSVDFSRCSPVGTISQISGWLSALLVTTYRNCRNPCVPGEFDPSRSNS</sequence>
<dbReference type="AlphaFoldDB" id="H3KBM3"/>
<evidence type="ECO:0000313" key="1">
    <source>
        <dbReference type="EMBL" id="EHY32509.1"/>
    </source>
</evidence>
<comment type="caution">
    <text evidence="1">The sequence shown here is derived from an EMBL/GenBank/DDBJ whole genome shotgun (WGS) entry which is preliminary data.</text>
</comment>
<dbReference type="HOGENOM" id="CLU_2756358_0_0_4"/>
<gene>
    <name evidence="1" type="ORF">HMPREF9440_00119</name>
</gene>
<protein>
    <submittedName>
        <fullName evidence="1">Uncharacterized protein</fullName>
    </submittedName>
</protein>
<name>H3KBM3_9BURK</name>
<dbReference type="Proteomes" id="UP000004956">
    <property type="component" value="Unassembled WGS sequence"/>
</dbReference>
<accession>H3KBM3</accession>
<dbReference type="EMBL" id="AFBQ01000013">
    <property type="protein sequence ID" value="EHY32509.1"/>
    <property type="molecule type" value="Genomic_DNA"/>
</dbReference>
<proteinExistence type="predicted"/>
<evidence type="ECO:0000313" key="2">
    <source>
        <dbReference type="Proteomes" id="UP000004956"/>
    </source>
</evidence>
<organism evidence="1 2">
    <name type="scientific">Sutterella parvirubra YIT 11816</name>
    <dbReference type="NCBI Taxonomy" id="762967"/>
    <lineage>
        <taxon>Bacteria</taxon>
        <taxon>Pseudomonadati</taxon>
        <taxon>Pseudomonadota</taxon>
        <taxon>Betaproteobacteria</taxon>
        <taxon>Burkholderiales</taxon>
        <taxon>Sutterellaceae</taxon>
        <taxon>Sutterella</taxon>
    </lineage>
</organism>
<reference evidence="1 2" key="1">
    <citation type="submission" date="2011-11" db="EMBL/GenBank/DDBJ databases">
        <authorList>
            <person name="Weinstock G."/>
            <person name="Sodergren E."/>
            <person name="Clifton S."/>
            <person name="Fulton L."/>
            <person name="Fulton B."/>
            <person name="Courtney L."/>
            <person name="Fronick C."/>
            <person name="Harrison M."/>
            <person name="Strong C."/>
            <person name="Farmer C."/>
            <person name="Delahaunty K."/>
            <person name="Markovic C."/>
            <person name="Hall O."/>
            <person name="Minx P."/>
            <person name="Tomlinson C."/>
            <person name="Mitreva M."/>
            <person name="Hou S."/>
            <person name="Chen J."/>
            <person name="Wollam A."/>
            <person name="Pepin K.H."/>
            <person name="Johnson M."/>
            <person name="Bhonagiri V."/>
            <person name="Zhang X."/>
            <person name="Suruliraj S."/>
            <person name="Warren W."/>
            <person name="Chinwalla A."/>
            <person name="Mardis E.R."/>
            <person name="Wilson R.K."/>
        </authorList>
    </citation>
    <scope>NUCLEOTIDE SEQUENCE [LARGE SCALE GENOMIC DNA]</scope>
    <source>
        <strain evidence="1 2">YIT 11816</strain>
    </source>
</reference>